<dbReference type="OrthoDB" id="1493222at2"/>
<keyword evidence="3" id="KW-1185">Reference proteome</keyword>
<gene>
    <name evidence="2" type="ORF">C7H61_03240</name>
</gene>
<accession>A0A2T1NHS1</accession>
<reference evidence="2 3" key="1">
    <citation type="submission" date="2018-03" db="EMBL/GenBank/DDBJ databases">
        <title>Mesoflavibacter sp. HG37 and Mesoflavibacter sp. HG96 sp.nov., two marine bacteria isolated from seawater of Western Pacific Ocean.</title>
        <authorList>
            <person name="Cheng H."/>
            <person name="Wu Y.-H."/>
            <person name="Guo L.-L."/>
            <person name="Xu X.-W."/>
        </authorList>
    </citation>
    <scope>NUCLEOTIDE SEQUENCE [LARGE SCALE GENOMIC DNA]</scope>
    <source>
        <strain evidence="2 3">KCTC 42117</strain>
    </source>
</reference>
<evidence type="ECO:0008006" key="4">
    <source>
        <dbReference type="Google" id="ProtNLM"/>
    </source>
</evidence>
<name>A0A2T1NHS1_9FLAO</name>
<dbReference type="AlphaFoldDB" id="A0A2T1NHS1"/>
<dbReference type="EMBL" id="PXOT01000018">
    <property type="protein sequence ID" value="PSG92469.1"/>
    <property type="molecule type" value="Genomic_DNA"/>
</dbReference>
<keyword evidence="1" id="KW-0812">Transmembrane</keyword>
<dbReference type="Proteomes" id="UP000238430">
    <property type="component" value="Unassembled WGS sequence"/>
</dbReference>
<organism evidence="2 3">
    <name type="scientific">Mesoflavibacter zeaxanthinifaciens subsp. sabulilitoris</name>
    <dbReference type="NCBI Taxonomy" id="1520893"/>
    <lineage>
        <taxon>Bacteria</taxon>
        <taxon>Pseudomonadati</taxon>
        <taxon>Bacteroidota</taxon>
        <taxon>Flavobacteriia</taxon>
        <taxon>Flavobacteriales</taxon>
        <taxon>Flavobacteriaceae</taxon>
        <taxon>Mesoflavibacter</taxon>
    </lineage>
</organism>
<protein>
    <recommendedName>
        <fullName evidence="4">LSU ribosomal protein L21p</fullName>
    </recommendedName>
</protein>
<dbReference type="RefSeq" id="WP_106677068.1">
    <property type="nucleotide sequence ID" value="NZ_JACHWV010000005.1"/>
</dbReference>
<comment type="caution">
    <text evidence="2">The sequence shown here is derived from an EMBL/GenBank/DDBJ whole genome shotgun (WGS) entry which is preliminary data.</text>
</comment>
<evidence type="ECO:0000256" key="1">
    <source>
        <dbReference type="SAM" id="Phobius"/>
    </source>
</evidence>
<evidence type="ECO:0000313" key="2">
    <source>
        <dbReference type="EMBL" id="PSG92469.1"/>
    </source>
</evidence>
<sequence length="183" mass="20150">MRILLISIPCWLIPTLIGLICAILGYLLGKLLNRSNDNNENIDIYKNRISKLETDLAACMSSKEVSHTSGLANTIAPKASGIEAVVFNADAAKAALGKKIKENDLTVVEGIGPKIKELFHSHNVITWKDLANCTVEKCKEVLKSGGKRFEIHKPGTWPKQAEMAAKGEWQKLKDWQDQLDGGK</sequence>
<feature type="transmembrane region" description="Helical" evidence="1">
    <location>
        <begin position="6"/>
        <end position="28"/>
    </location>
</feature>
<keyword evidence="1" id="KW-0472">Membrane</keyword>
<proteinExistence type="predicted"/>
<keyword evidence="1" id="KW-1133">Transmembrane helix</keyword>
<evidence type="ECO:0000313" key="3">
    <source>
        <dbReference type="Proteomes" id="UP000238430"/>
    </source>
</evidence>